<accession>A0ACA9Q2Y6</accession>
<proteinExistence type="predicted"/>
<organism evidence="1 2">
    <name type="scientific">Cetraspora pellucida</name>
    <dbReference type="NCBI Taxonomy" id="1433469"/>
    <lineage>
        <taxon>Eukaryota</taxon>
        <taxon>Fungi</taxon>
        <taxon>Fungi incertae sedis</taxon>
        <taxon>Mucoromycota</taxon>
        <taxon>Glomeromycotina</taxon>
        <taxon>Glomeromycetes</taxon>
        <taxon>Diversisporales</taxon>
        <taxon>Gigasporaceae</taxon>
        <taxon>Cetraspora</taxon>
    </lineage>
</organism>
<dbReference type="EMBL" id="CAJVPW010032136">
    <property type="protein sequence ID" value="CAG8728108.1"/>
    <property type="molecule type" value="Genomic_DNA"/>
</dbReference>
<keyword evidence="2" id="KW-1185">Reference proteome</keyword>
<name>A0ACA9Q2Y6_9GLOM</name>
<evidence type="ECO:0000313" key="1">
    <source>
        <dbReference type="EMBL" id="CAG8728108.1"/>
    </source>
</evidence>
<dbReference type="Proteomes" id="UP000789366">
    <property type="component" value="Unassembled WGS sequence"/>
</dbReference>
<gene>
    <name evidence="1" type="ORF">SPELUC_LOCUS12905</name>
</gene>
<sequence length="67" mass="7933">NNATSISDTKVSSMLEKKNYLDLDDENNDKELQSDHDKEKRMLSDEHIKLLDENKEQEEEELPKKKK</sequence>
<comment type="caution">
    <text evidence="1">The sequence shown here is derived from an EMBL/GenBank/DDBJ whole genome shotgun (WGS) entry which is preliminary data.</text>
</comment>
<evidence type="ECO:0000313" key="2">
    <source>
        <dbReference type="Proteomes" id="UP000789366"/>
    </source>
</evidence>
<feature type="non-terminal residue" evidence="1">
    <location>
        <position position="1"/>
    </location>
</feature>
<protein>
    <submittedName>
        <fullName evidence="1">15123_t:CDS:1</fullName>
    </submittedName>
</protein>
<reference evidence="1" key="1">
    <citation type="submission" date="2021-06" db="EMBL/GenBank/DDBJ databases">
        <authorList>
            <person name="Kallberg Y."/>
            <person name="Tangrot J."/>
            <person name="Rosling A."/>
        </authorList>
    </citation>
    <scope>NUCLEOTIDE SEQUENCE</scope>
    <source>
        <strain evidence="1">28 12/20/2015</strain>
    </source>
</reference>